<keyword evidence="3 12" id="KW-0813">Transport</keyword>
<organism evidence="15 16">
    <name type="scientific">Pycnococcus provasolii</name>
    <dbReference type="NCBI Taxonomy" id="41880"/>
    <lineage>
        <taxon>Eukaryota</taxon>
        <taxon>Viridiplantae</taxon>
        <taxon>Chlorophyta</taxon>
        <taxon>Pseudoscourfieldiophyceae</taxon>
        <taxon>Pseudoscourfieldiales</taxon>
        <taxon>Pycnococcaceae</taxon>
        <taxon>Pycnococcus</taxon>
    </lineage>
</organism>
<dbReference type="Proteomes" id="UP000660262">
    <property type="component" value="Unassembled WGS sequence"/>
</dbReference>
<evidence type="ECO:0000256" key="13">
    <source>
        <dbReference type="SAM" id="MobiDB-lite"/>
    </source>
</evidence>
<accession>A0A830HL72</accession>
<feature type="transmembrane region" description="Helical" evidence="12">
    <location>
        <begin position="273"/>
        <end position="292"/>
    </location>
</feature>
<keyword evidence="4 12" id="KW-0812">Transmembrane</keyword>
<dbReference type="GO" id="GO:0005254">
    <property type="term" value="F:chloride channel activity"/>
    <property type="evidence" value="ECO:0007669"/>
    <property type="project" value="UniProtKB-UniRule"/>
</dbReference>
<dbReference type="SUPFAM" id="SSF54631">
    <property type="entry name" value="CBS-domain pair"/>
    <property type="match status" value="1"/>
</dbReference>
<feature type="domain" description="CBS" evidence="14">
    <location>
        <begin position="896"/>
        <end position="953"/>
    </location>
</feature>
<feature type="region of interest" description="Disordered" evidence="13">
    <location>
        <begin position="771"/>
        <end position="808"/>
    </location>
</feature>
<evidence type="ECO:0000256" key="5">
    <source>
        <dbReference type="ARBA" id="ARBA00022737"/>
    </source>
</evidence>
<dbReference type="OrthoDB" id="428525at2759"/>
<dbReference type="Gene3D" id="3.10.580.10">
    <property type="entry name" value="CBS-domain"/>
    <property type="match status" value="1"/>
</dbReference>
<keyword evidence="10 12" id="KW-0868">Chloride</keyword>
<evidence type="ECO:0000259" key="14">
    <source>
        <dbReference type="PROSITE" id="PS51371"/>
    </source>
</evidence>
<feature type="transmembrane region" description="Helical" evidence="12">
    <location>
        <begin position="145"/>
        <end position="174"/>
    </location>
</feature>
<dbReference type="Pfam" id="PF00571">
    <property type="entry name" value="CBS"/>
    <property type="match status" value="1"/>
</dbReference>
<evidence type="ECO:0000256" key="7">
    <source>
        <dbReference type="ARBA" id="ARBA00023065"/>
    </source>
</evidence>
<evidence type="ECO:0000256" key="3">
    <source>
        <dbReference type="ARBA" id="ARBA00022448"/>
    </source>
</evidence>
<feature type="transmembrane region" description="Helical" evidence="12">
    <location>
        <begin position="194"/>
        <end position="220"/>
    </location>
</feature>
<comment type="similarity">
    <text evidence="2 12">Belongs to the chloride channel (TC 2.A.49) family.</text>
</comment>
<evidence type="ECO:0000256" key="12">
    <source>
        <dbReference type="RuleBase" id="RU361221"/>
    </source>
</evidence>
<feature type="compositionally biased region" description="Low complexity" evidence="13">
    <location>
        <begin position="72"/>
        <end position="81"/>
    </location>
</feature>
<feature type="compositionally biased region" description="Gly residues" evidence="13">
    <location>
        <begin position="82"/>
        <end position="92"/>
    </location>
</feature>
<name>A0A830HL72_9CHLO</name>
<evidence type="ECO:0000256" key="11">
    <source>
        <dbReference type="PROSITE-ProRule" id="PRU00703"/>
    </source>
</evidence>
<feature type="transmembrane region" description="Helical" evidence="12">
    <location>
        <begin position="675"/>
        <end position="701"/>
    </location>
</feature>
<feature type="transmembrane region" description="Helical" evidence="12">
    <location>
        <begin position="347"/>
        <end position="365"/>
    </location>
</feature>
<keyword evidence="8 11" id="KW-0129">CBS domain</keyword>
<evidence type="ECO:0000256" key="6">
    <source>
        <dbReference type="ARBA" id="ARBA00022989"/>
    </source>
</evidence>
<feature type="transmembrane region" description="Helical" evidence="12">
    <location>
        <begin position="644"/>
        <end position="669"/>
    </location>
</feature>
<feature type="compositionally biased region" description="Basic and acidic residues" evidence="13">
    <location>
        <begin position="771"/>
        <end position="784"/>
    </location>
</feature>
<feature type="transmembrane region" description="Helical" evidence="12">
    <location>
        <begin position="448"/>
        <end position="468"/>
    </location>
</feature>
<comment type="caution">
    <text evidence="15">The sequence shown here is derived from an EMBL/GenBank/DDBJ whole genome shotgun (WGS) entry which is preliminary data.</text>
</comment>
<feature type="region of interest" description="Disordered" evidence="13">
    <location>
        <begin position="1"/>
        <end position="25"/>
    </location>
</feature>
<dbReference type="InterPro" id="IPR046342">
    <property type="entry name" value="CBS_dom_sf"/>
</dbReference>
<feature type="compositionally biased region" description="Pro residues" evidence="13">
    <location>
        <begin position="7"/>
        <end position="16"/>
    </location>
</feature>
<evidence type="ECO:0000313" key="15">
    <source>
        <dbReference type="EMBL" id="GHP07622.1"/>
    </source>
</evidence>
<dbReference type="GO" id="GO:0016020">
    <property type="term" value="C:membrane"/>
    <property type="evidence" value="ECO:0007669"/>
    <property type="project" value="UniProtKB-SubCell"/>
</dbReference>
<evidence type="ECO:0000313" key="16">
    <source>
        <dbReference type="Proteomes" id="UP000660262"/>
    </source>
</evidence>
<dbReference type="InterPro" id="IPR051280">
    <property type="entry name" value="Cl-channel/antiporter"/>
</dbReference>
<protein>
    <recommendedName>
        <fullName evidence="12">Chloride channel protein</fullName>
    </recommendedName>
</protein>
<dbReference type="PANTHER" id="PTHR11689:SF136">
    <property type="entry name" value="H(+)_CL(-) EXCHANGE TRANSPORTER 7"/>
    <property type="match status" value="1"/>
</dbReference>
<dbReference type="InterPro" id="IPR001807">
    <property type="entry name" value="ClC"/>
</dbReference>
<keyword evidence="9 12" id="KW-0472">Membrane</keyword>
<feature type="transmembrane region" description="Helical" evidence="12">
    <location>
        <begin position="583"/>
        <end position="603"/>
    </location>
</feature>
<keyword evidence="16" id="KW-1185">Reference proteome</keyword>
<feature type="transmembrane region" description="Helical" evidence="12">
    <location>
        <begin position="312"/>
        <end position="335"/>
    </location>
</feature>
<dbReference type="PRINTS" id="PR00762">
    <property type="entry name" value="CLCHANNEL"/>
</dbReference>
<comment type="subcellular location">
    <subcellularLocation>
        <location evidence="1 12">Membrane</location>
        <topology evidence="1 12">Multi-pass membrane protein</topology>
    </subcellularLocation>
</comment>
<evidence type="ECO:0000256" key="1">
    <source>
        <dbReference type="ARBA" id="ARBA00004141"/>
    </source>
</evidence>
<evidence type="ECO:0000256" key="10">
    <source>
        <dbReference type="ARBA" id="ARBA00023214"/>
    </source>
</evidence>
<evidence type="ECO:0000256" key="4">
    <source>
        <dbReference type="ARBA" id="ARBA00022692"/>
    </source>
</evidence>
<evidence type="ECO:0000256" key="2">
    <source>
        <dbReference type="ARBA" id="ARBA00009476"/>
    </source>
</evidence>
<reference evidence="15" key="1">
    <citation type="submission" date="2020-10" db="EMBL/GenBank/DDBJ databases">
        <title>Unveiling of a novel bifunctional photoreceptor, Dualchrome1, isolated from a cosmopolitan green alga.</title>
        <authorList>
            <person name="Suzuki S."/>
            <person name="Kawachi M."/>
        </authorList>
    </citation>
    <scope>NUCLEOTIDE SEQUENCE</scope>
    <source>
        <strain evidence="15">NIES 2893</strain>
    </source>
</reference>
<keyword evidence="6 12" id="KW-1133">Transmembrane helix</keyword>
<dbReference type="SUPFAM" id="SSF81340">
    <property type="entry name" value="Clc chloride channel"/>
    <property type="match status" value="1"/>
</dbReference>
<dbReference type="EMBL" id="BNJQ01000017">
    <property type="protein sequence ID" value="GHP07622.1"/>
    <property type="molecule type" value="Genomic_DNA"/>
</dbReference>
<proteinExistence type="inferred from homology"/>
<sequence length="963" mass="103463">MSSPNASVPPPPPPSSSPHAAPHYDSDRALALHSVDLDLEMTSLNGHMGINSSSPSMSVGVGFQDGDLPRTSAAAVSHGSAAGRGGGGGGGGSSWRAFDAANNFALIASTAYESLDYDPTDGDMEREVKRRRSKASLKSMDVTRWAIAAAIGVAMGTVAFIVDFLIATLSAARFDTVLAQLDDNAVNSQKTPKLFFLPFLAILTTTAGLSLVAAVLVSYVEPLAAGSGIPELKTYLNGVNIKGLLSVKALVAKLGSLILVVSAGIVAGKEGPFVHAGGIVAGALTNWISRAFSRKLPFSHYLRNDTARRDFIAIGTAAGCAVAFGAPIGGMLFTVEEGVSFFSQRAILWRGFLATCSGVIVFHWLHMLYESPEKFLSSKMGVHRDFGLYSDDVVGISKQFWWYAWELPLFASIGAVGGLIGATFVRLNVMLTRWRRNVVPEGRKMWRVAEVVSVAMATVSICFVITYASPCRPLPSPLVRQILFDVAKSNASSVNVTLPTPPQRPEAMERRETEDRIFFGGGMYESGGVTAIDIKKAHFRPMFCPNDTYSVYGQIFFTPLSDSLKLLIHLGEMLPESRFEFDPGALVLYFLVNFVLMTWTYGIGAATGLFVPTLAVGAAYGQLVGLLVDAIVSSTNFASKVDLHSYAVVGAAAVLGGSTRMTISITVLVMETTGALQLLVPLMLTVLCAKAVGDSLTLGIYDTHIRLKGAPYLEEHDPMGHGYPEADQLTVSDVMAGSLCTLPPTPLLRDVTSLLGSCRHGAFAVVDAQGERASDDDTFDRDRGSGSLGPSSRPGRPARRTQSGNMQHRMCGSVLRSHLLHMIEKRIGVFDPEADDGTGRNMAGFPWPTTTSGLVEMLGQLDAPMTKLRDVNAALDAARLQPGELERLRIDLRPFLQPHPMLVAADAPLSRAYRLFRTMGLRHLYVTEKKPVIVGVLTRKDVMEAAGRKKWDELHDANAICSY</sequence>
<keyword evidence="5" id="KW-0677">Repeat</keyword>
<dbReference type="Pfam" id="PF00654">
    <property type="entry name" value="Voltage_CLC"/>
    <property type="match status" value="1"/>
</dbReference>
<evidence type="ECO:0000256" key="8">
    <source>
        <dbReference type="ARBA" id="ARBA00023122"/>
    </source>
</evidence>
<keyword evidence="7 12" id="KW-0406">Ion transport</keyword>
<evidence type="ECO:0000256" key="9">
    <source>
        <dbReference type="ARBA" id="ARBA00023136"/>
    </source>
</evidence>
<feature type="transmembrane region" description="Helical" evidence="12">
    <location>
        <begin position="409"/>
        <end position="427"/>
    </location>
</feature>
<dbReference type="PANTHER" id="PTHR11689">
    <property type="entry name" value="CHLORIDE CHANNEL PROTEIN CLC FAMILY MEMBER"/>
    <property type="match status" value="1"/>
</dbReference>
<dbReference type="Gene3D" id="1.10.3080.10">
    <property type="entry name" value="Clc chloride channel"/>
    <property type="match status" value="1"/>
</dbReference>
<dbReference type="InterPro" id="IPR000644">
    <property type="entry name" value="CBS_dom"/>
</dbReference>
<dbReference type="InterPro" id="IPR014743">
    <property type="entry name" value="Cl-channel_core"/>
</dbReference>
<gene>
    <name evidence="15" type="ORF">PPROV_000636400</name>
</gene>
<dbReference type="PROSITE" id="PS51371">
    <property type="entry name" value="CBS"/>
    <property type="match status" value="1"/>
</dbReference>
<feature type="region of interest" description="Disordered" evidence="13">
    <location>
        <begin position="70"/>
        <end position="92"/>
    </location>
</feature>
<dbReference type="AlphaFoldDB" id="A0A830HL72"/>
<feature type="transmembrane region" description="Helical" evidence="12">
    <location>
        <begin position="241"/>
        <end position="267"/>
    </location>
</feature>
<feature type="transmembrane region" description="Helical" evidence="12">
    <location>
        <begin position="609"/>
        <end position="632"/>
    </location>
</feature>